<dbReference type="PANTHER" id="PTHR44591">
    <property type="entry name" value="STRESS RESPONSE REGULATOR PROTEIN 1"/>
    <property type="match status" value="1"/>
</dbReference>
<accession>A0A0F6YIH4</accession>
<dbReference type="SUPFAM" id="SSF52172">
    <property type="entry name" value="CheY-like"/>
    <property type="match status" value="1"/>
</dbReference>
<evidence type="ECO:0000256" key="1">
    <source>
        <dbReference type="ARBA" id="ARBA00022553"/>
    </source>
</evidence>
<protein>
    <submittedName>
        <fullName evidence="4">Chemotaxis protein cheY</fullName>
    </submittedName>
</protein>
<evidence type="ECO:0000259" key="3">
    <source>
        <dbReference type="PROSITE" id="PS50110"/>
    </source>
</evidence>
<dbReference type="EMBL" id="CP011125">
    <property type="protein sequence ID" value="AKF05128.1"/>
    <property type="molecule type" value="Genomic_DNA"/>
</dbReference>
<reference evidence="4 5" key="1">
    <citation type="submission" date="2015-03" db="EMBL/GenBank/DDBJ databases">
        <title>Genome assembly of Sandaracinus amylolyticus DSM 53668.</title>
        <authorList>
            <person name="Sharma G."/>
            <person name="Subramanian S."/>
        </authorList>
    </citation>
    <scope>NUCLEOTIDE SEQUENCE [LARGE SCALE GENOMIC DNA]</scope>
    <source>
        <strain evidence="4 5">DSM 53668</strain>
    </source>
</reference>
<organism evidence="4 5">
    <name type="scientific">Sandaracinus amylolyticus</name>
    <dbReference type="NCBI Taxonomy" id="927083"/>
    <lineage>
        <taxon>Bacteria</taxon>
        <taxon>Pseudomonadati</taxon>
        <taxon>Myxococcota</taxon>
        <taxon>Polyangia</taxon>
        <taxon>Polyangiales</taxon>
        <taxon>Sandaracinaceae</taxon>
        <taxon>Sandaracinus</taxon>
    </lineage>
</organism>
<dbReference type="STRING" id="927083.DB32_002277"/>
<gene>
    <name evidence="4" type="ORF">DB32_002277</name>
</gene>
<evidence type="ECO:0000256" key="2">
    <source>
        <dbReference type="PROSITE-ProRule" id="PRU00169"/>
    </source>
</evidence>
<dbReference type="PROSITE" id="PS50110">
    <property type="entry name" value="RESPONSE_REGULATORY"/>
    <property type="match status" value="1"/>
</dbReference>
<dbReference type="Pfam" id="PF00072">
    <property type="entry name" value="Response_reg"/>
    <property type="match status" value="1"/>
</dbReference>
<dbReference type="InterPro" id="IPR050595">
    <property type="entry name" value="Bact_response_regulator"/>
</dbReference>
<dbReference type="OrthoDB" id="9800897at2"/>
<dbReference type="AlphaFoldDB" id="A0A0F6YIH4"/>
<dbReference type="SMART" id="SM00448">
    <property type="entry name" value="REC"/>
    <property type="match status" value="1"/>
</dbReference>
<keyword evidence="5" id="KW-1185">Reference proteome</keyword>
<evidence type="ECO:0000313" key="5">
    <source>
        <dbReference type="Proteomes" id="UP000034883"/>
    </source>
</evidence>
<evidence type="ECO:0000313" key="4">
    <source>
        <dbReference type="EMBL" id="AKF05128.1"/>
    </source>
</evidence>
<feature type="modified residue" description="4-aspartylphosphate" evidence="2">
    <location>
        <position position="60"/>
    </location>
</feature>
<dbReference type="RefSeq" id="WP_053232399.1">
    <property type="nucleotide sequence ID" value="NZ_CP011125.1"/>
</dbReference>
<feature type="domain" description="Response regulatory" evidence="3">
    <location>
        <begin position="11"/>
        <end position="125"/>
    </location>
</feature>
<dbReference type="Gene3D" id="3.40.50.2300">
    <property type="match status" value="1"/>
</dbReference>
<sequence>MSSSPSVSPLRVLLVDDDDASVYTYARLLRGAGLDVVACRSATEARAHAEREHFDVVVVDYWMPEMNGAQLLASVRATLGPRTPPFLLVTAMAAPIPAVQRARFAAVLEKPFSFSSLRRAIAMLTAGDELVRS</sequence>
<dbReference type="PANTHER" id="PTHR44591:SF3">
    <property type="entry name" value="RESPONSE REGULATORY DOMAIN-CONTAINING PROTEIN"/>
    <property type="match status" value="1"/>
</dbReference>
<dbReference type="KEGG" id="samy:DB32_002277"/>
<dbReference type="GO" id="GO:0000160">
    <property type="term" value="P:phosphorelay signal transduction system"/>
    <property type="evidence" value="ECO:0007669"/>
    <property type="project" value="InterPro"/>
</dbReference>
<dbReference type="Proteomes" id="UP000034883">
    <property type="component" value="Chromosome"/>
</dbReference>
<proteinExistence type="predicted"/>
<dbReference type="CDD" id="cd00156">
    <property type="entry name" value="REC"/>
    <property type="match status" value="1"/>
</dbReference>
<dbReference type="InterPro" id="IPR001789">
    <property type="entry name" value="Sig_transdc_resp-reg_receiver"/>
</dbReference>
<name>A0A0F6YIH4_9BACT</name>
<dbReference type="InterPro" id="IPR011006">
    <property type="entry name" value="CheY-like_superfamily"/>
</dbReference>
<keyword evidence="1 2" id="KW-0597">Phosphoprotein</keyword>